<dbReference type="AlphaFoldDB" id="A0A7X9DKI7"/>
<name>A0A7X9DKI7_UNCKA</name>
<gene>
    <name evidence="2" type="ORF">GYA27_02750</name>
</gene>
<evidence type="ECO:0000313" key="2">
    <source>
        <dbReference type="EMBL" id="NMB70097.1"/>
    </source>
</evidence>
<dbReference type="Proteomes" id="UP000526033">
    <property type="component" value="Unassembled WGS sequence"/>
</dbReference>
<sequence>MKKLVASSLIVALAFTLTGCTLLKPKQEQKQQQKTEQKTQQEEKKETKSEDNKNVFTSIKDAVSKQIGLKCEYEDTEGVKATTYIKGTNVYLESEIDNDGEKVKFKGIMKDQKYYLWGDGSNQGMVFDLSKLSSGESQTNGTKVQTQDEIIAKLEQNKNRCQPENISASKFDTPSDVNFVEWNMGK</sequence>
<evidence type="ECO:0000256" key="1">
    <source>
        <dbReference type="SAM" id="MobiDB-lite"/>
    </source>
</evidence>
<proteinExistence type="predicted"/>
<organism evidence="2 3">
    <name type="scientific">candidate division WWE3 bacterium</name>
    <dbReference type="NCBI Taxonomy" id="2053526"/>
    <lineage>
        <taxon>Bacteria</taxon>
        <taxon>Katanobacteria</taxon>
    </lineage>
</organism>
<comment type="caution">
    <text evidence="2">The sequence shown here is derived from an EMBL/GenBank/DDBJ whole genome shotgun (WGS) entry which is preliminary data.</text>
</comment>
<evidence type="ECO:0008006" key="4">
    <source>
        <dbReference type="Google" id="ProtNLM"/>
    </source>
</evidence>
<protein>
    <recommendedName>
        <fullName evidence="4">DUF4412 domain-containing protein</fullName>
    </recommendedName>
</protein>
<reference evidence="2 3" key="1">
    <citation type="journal article" date="2020" name="Biotechnol. Biofuels">
        <title>New insights from the biogas microbiome by comprehensive genome-resolved metagenomics of nearly 1600 species originating from multiple anaerobic digesters.</title>
        <authorList>
            <person name="Campanaro S."/>
            <person name="Treu L."/>
            <person name="Rodriguez-R L.M."/>
            <person name="Kovalovszki A."/>
            <person name="Ziels R.M."/>
            <person name="Maus I."/>
            <person name="Zhu X."/>
            <person name="Kougias P.G."/>
            <person name="Basile A."/>
            <person name="Luo G."/>
            <person name="Schluter A."/>
            <person name="Konstantinidis K.T."/>
            <person name="Angelidaki I."/>
        </authorList>
    </citation>
    <scope>NUCLEOTIDE SEQUENCE [LARGE SCALE GENOMIC DNA]</scope>
    <source>
        <strain evidence="2">AS27yjCOA_165</strain>
    </source>
</reference>
<dbReference type="EMBL" id="JAAZNL010000027">
    <property type="protein sequence ID" value="NMB70097.1"/>
    <property type="molecule type" value="Genomic_DNA"/>
</dbReference>
<feature type="region of interest" description="Disordered" evidence="1">
    <location>
        <begin position="26"/>
        <end position="53"/>
    </location>
</feature>
<dbReference type="PROSITE" id="PS51257">
    <property type="entry name" value="PROKAR_LIPOPROTEIN"/>
    <property type="match status" value="1"/>
</dbReference>
<accession>A0A7X9DKI7</accession>
<evidence type="ECO:0000313" key="3">
    <source>
        <dbReference type="Proteomes" id="UP000526033"/>
    </source>
</evidence>